<keyword evidence="3" id="KW-0560">Oxidoreductase</keyword>
<comment type="cofactor">
    <cofactor evidence="5">
        <name>Fe(2+)</name>
        <dbReference type="ChEBI" id="CHEBI:29033"/>
    </cofactor>
    <text evidence="5">Binds 1 Fe(2+) ion per subunit.</text>
</comment>
<dbReference type="RefSeq" id="XP_031554607.1">
    <property type="nucleotide sequence ID" value="XM_031698747.1"/>
</dbReference>
<dbReference type="InParanoid" id="A0A6P8HPP1"/>
<evidence type="ECO:0000256" key="5">
    <source>
        <dbReference type="PIRSR" id="PIRSR604294-1"/>
    </source>
</evidence>
<evidence type="ECO:0000256" key="1">
    <source>
        <dbReference type="ARBA" id="ARBA00006787"/>
    </source>
</evidence>
<dbReference type="PANTHER" id="PTHR10543:SF89">
    <property type="entry name" value="CAROTENOID 9,10(9',10')-CLEAVAGE DIOXYGENASE 1"/>
    <property type="match status" value="1"/>
</dbReference>
<proteinExistence type="inferred from homology"/>
<dbReference type="InterPro" id="IPR004294">
    <property type="entry name" value="Carotenoid_Oase"/>
</dbReference>
<keyword evidence="4 5" id="KW-0408">Iron</keyword>
<dbReference type="Pfam" id="PF03055">
    <property type="entry name" value="RPE65"/>
    <property type="match status" value="1"/>
</dbReference>
<accession>A0A6P8HPP1</accession>
<evidence type="ECO:0000256" key="2">
    <source>
        <dbReference type="ARBA" id="ARBA00022723"/>
    </source>
</evidence>
<protein>
    <submittedName>
        <fullName evidence="7">Uncharacterized protein LOC116291575</fullName>
    </submittedName>
</protein>
<sequence length="522" mass="59514">MADQVISNQDHETKRPLDVNKCSKGWRNQREYSYWIPDVDIEGEIPKDLYGTLFRNGPGLNEVYGTKLKHPIDGDGMVCAVTFQNGRVHFKSKFVLTKHRQEETDKHSFLYPGQMGTMATGAVSGTVALLRSLMKGALPTIQFRNPSNTNSFYWGGKLLTCYETSMPYCLDPYTLETLGPDDLCGALKLKALAAHFRIDAENQLLVCISLRPGFRHAKPCLAIYEFTPSWQLHQRQIHHIPGLNYAHDFLLLEDYYIFHMTPFVKSTLPMVLKILAGWSSPGDHMRYYPDLPSRFVIIPRKTDKYDKEVIMVDTDPCHIFHFGTAQKEGNSITFTAVCLGTNFDMTFDHKIWLSNASVSPGRVYNFHIDLTSKKCTRVLADHASVEFPNTHPYRHGVLGTRFNYLMANDRPGQNLPYRDIVKFDAKHKRRQVWYSYGVIGEPVFVPRLGYDSSRTGDEDDGYVIVQLYVPKRDVTEFCVLDAKDVGKGPLARLKLKHHIPYGFHGTFTPEVFLSSPITKSKL</sequence>
<dbReference type="GO" id="GO:0046872">
    <property type="term" value="F:metal ion binding"/>
    <property type="evidence" value="ECO:0007669"/>
    <property type="project" value="UniProtKB-KW"/>
</dbReference>
<dbReference type="GeneID" id="116291575"/>
<keyword evidence="2 5" id="KW-0479">Metal-binding</keyword>
<feature type="binding site" evidence="5">
    <location>
        <position position="195"/>
    </location>
    <ligand>
        <name>Fe cation</name>
        <dbReference type="ChEBI" id="CHEBI:24875"/>
        <note>catalytic</note>
    </ligand>
</feature>
<dbReference type="Proteomes" id="UP000515163">
    <property type="component" value="Unplaced"/>
</dbReference>
<organism evidence="6 7">
    <name type="scientific">Actinia tenebrosa</name>
    <name type="common">Australian red waratah sea anemone</name>
    <dbReference type="NCBI Taxonomy" id="6105"/>
    <lineage>
        <taxon>Eukaryota</taxon>
        <taxon>Metazoa</taxon>
        <taxon>Cnidaria</taxon>
        <taxon>Anthozoa</taxon>
        <taxon>Hexacorallia</taxon>
        <taxon>Actiniaria</taxon>
        <taxon>Actiniidae</taxon>
        <taxon>Actinia</taxon>
    </lineage>
</organism>
<keyword evidence="6" id="KW-1185">Reference proteome</keyword>
<reference evidence="7" key="1">
    <citation type="submission" date="2025-08" db="UniProtKB">
        <authorList>
            <consortium name="RefSeq"/>
        </authorList>
    </citation>
    <scope>IDENTIFICATION</scope>
    <source>
        <tissue evidence="7">Tentacle</tissue>
    </source>
</reference>
<evidence type="ECO:0000313" key="7">
    <source>
        <dbReference type="RefSeq" id="XP_031554607.1"/>
    </source>
</evidence>
<feature type="binding site" evidence="5">
    <location>
        <position position="321"/>
    </location>
    <ligand>
        <name>Fe cation</name>
        <dbReference type="ChEBI" id="CHEBI:24875"/>
        <note>catalytic</note>
    </ligand>
</feature>
<evidence type="ECO:0000313" key="6">
    <source>
        <dbReference type="Proteomes" id="UP000515163"/>
    </source>
</evidence>
<dbReference type="GO" id="GO:0016121">
    <property type="term" value="P:carotene catabolic process"/>
    <property type="evidence" value="ECO:0007669"/>
    <property type="project" value="TreeGrafter"/>
</dbReference>
<dbReference type="OrthoDB" id="1069523at2759"/>
<evidence type="ECO:0000256" key="4">
    <source>
        <dbReference type="ARBA" id="ARBA00023004"/>
    </source>
</evidence>
<dbReference type="AlphaFoldDB" id="A0A6P8HPP1"/>
<comment type="similarity">
    <text evidence="1">Belongs to the carotenoid oxygenase family.</text>
</comment>
<dbReference type="KEGG" id="aten:116291575"/>
<evidence type="ECO:0000256" key="3">
    <source>
        <dbReference type="ARBA" id="ARBA00023002"/>
    </source>
</evidence>
<feature type="binding site" evidence="5">
    <location>
        <position position="247"/>
    </location>
    <ligand>
        <name>Fe cation</name>
        <dbReference type="ChEBI" id="CHEBI:24875"/>
        <note>catalytic</note>
    </ligand>
</feature>
<gene>
    <name evidence="7" type="primary">LOC116291575</name>
</gene>
<dbReference type="PANTHER" id="PTHR10543">
    <property type="entry name" value="BETA-CAROTENE DIOXYGENASE"/>
    <property type="match status" value="1"/>
</dbReference>
<feature type="binding site" evidence="5">
    <location>
        <position position="504"/>
    </location>
    <ligand>
        <name>Fe cation</name>
        <dbReference type="ChEBI" id="CHEBI:24875"/>
        <note>catalytic</note>
    </ligand>
</feature>
<dbReference type="GO" id="GO:0010436">
    <property type="term" value="F:carotenoid dioxygenase activity"/>
    <property type="evidence" value="ECO:0007669"/>
    <property type="project" value="TreeGrafter"/>
</dbReference>
<name>A0A6P8HPP1_ACTTE</name>